<comment type="caution">
    <text evidence="2">The sequence shown here is derived from an EMBL/GenBank/DDBJ whole genome shotgun (WGS) entry which is preliminary data.</text>
</comment>
<dbReference type="PANTHER" id="PTHR30535:SF34">
    <property type="entry name" value="MOLYBDATE-BINDING PROTEIN MOLA"/>
    <property type="match status" value="1"/>
</dbReference>
<organism evidence="2 3">
    <name type="scientific">Marivirga lumbricoides</name>
    <dbReference type="NCBI Taxonomy" id="1046115"/>
    <lineage>
        <taxon>Bacteria</taxon>
        <taxon>Pseudomonadati</taxon>
        <taxon>Bacteroidota</taxon>
        <taxon>Cytophagia</taxon>
        <taxon>Cytophagales</taxon>
        <taxon>Marivirgaceae</taxon>
        <taxon>Marivirga</taxon>
    </lineage>
</organism>
<dbReference type="RefSeq" id="WP_188464667.1">
    <property type="nucleotide sequence ID" value="NZ_BAABHU010000009.1"/>
</dbReference>
<dbReference type="Pfam" id="PF01497">
    <property type="entry name" value="Peripla_BP_2"/>
    <property type="match status" value="1"/>
</dbReference>
<dbReference type="PROSITE" id="PS51257">
    <property type="entry name" value="PROKAR_LIPOPROTEIN"/>
    <property type="match status" value="1"/>
</dbReference>
<dbReference type="InterPro" id="IPR050902">
    <property type="entry name" value="ABC_Transporter_SBP"/>
</dbReference>
<dbReference type="InterPro" id="IPR002491">
    <property type="entry name" value="ABC_transptr_periplasmic_BD"/>
</dbReference>
<dbReference type="PROSITE" id="PS50983">
    <property type="entry name" value="FE_B12_PBP"/>
    <property type="match status" value="1"/>
</dbReference>
<dbReference type="EMBL" id="BMEC01000009">
    <property type="protein sequence ID" value="GGC41420.1"/>
    <property type="molecule type" value="Genomic_DNA"/>
</dbReference>
<protein>
    <submittedName>
        <fullName evidence="2">ABC transporter substrate-binding protein</fullName>
    </submittedName>
</protein>
<feature type="domain" description="Fe/B12 periplasmic-binding" evidence="1">
    <location>
        <begin position="89"/>
        <end position="362"/>
    </location>
</feature>
<proteinExistence type="predicted"/>
<keyword evidence="3" id="KW-1185">Reference proteome</keyword>
<gene>
    <name evidence="2" type="ORF">GCM10011506_28740</name>
</gene>
<dbReference type="Gene3D" id="3.40.50.1980">
    <property type="entry name" value="Nitrogenase molybdenum iron protein domain"/>
    <property type="match status" value="2"/>
</dbReference>
<dbReference type="CDD" id="cd01141">
    <property type="entry name" value="TroA_d"/>
    <property type="match status" value="1"/>
</dbReference>
<accession>A0ABQ1MJ68</accession>
<reference evidence="3" key="1">
    <citation type="journal article" date="2019" name="Int. J. Syst. Evol. Microbiol.">
        <title>The Global Catalogue of Microorganisms (GCM) 10K type strain sequencing project: providing services to taxonomists for standard genome sequencing and annotation.</title>
        <authorList>
            <consortium name="The Broad Institute Genomics Platform"/>
            <consortium name="The Broad Institute Genome Sequencing Center for Infectious Disease"/>
            <person name="Wu L."/>
            <person name="Ma J."/>
        </authorList>
    </citation>
    <scope>NUCLEOTIDE SEQUENCE [LARGE SCALE GENOMIC DNA]</scope>
    <source>
        <strain evidence="3">CGMCC 1.10832</strain>
    </source>
</reference>
<dbReference type="PANTHER" id="PTHR30535">
    <property type="entry name" value="VITAMIN B12-BINDING PROTEIN"/>
    <property type="match status" value="1"/>
</dbReference>
<sequence length="376" mass="42720">MKSFRFIPGFLLIVLVGCSNQKESSKAHDGKELIQHSDKLSIQQFDDYQRITVNYSNNSAETLTYILYPENTTKPQVEADLFITTPIKGIICFSTSQLPALDVLNLEEKLLAFPGTQWIYDSTMRTSVAAGKIKDIGQKNGVNIEKILSLQPDLVMGYDMNNSFDNLKAIQQANIPVVINVDYLENSPLGRAEWIKFIASFFQKLDEADSVFDTIEKNYTDLKEIAESNNSEKTTVLTGVMYGDTWYIPGGNSYGARFIQDAGGNYLWTDTQESGSLEMSYESILNKAQNADLWIGAANFKSYEELKNTNTKYTYFDAFRNKKIYSYTKRMRNSGGNDYLESGYLRPDLVLQDHIKIIQPELLEDKPFTYFEPLAD</sequence>
<dbReference type="Proteomes" id="UP000636010">
    <property type="component" value="Unassembled WGS sequence"/>
</dbReference>
<name>A0ABQ1MJ68_9BACT</name>
<evidence type="ECO:0000313" key="3">
    <source>
        <dbReference type="Proteomes" id="UP000636010"/>
    </source>
</evidence>
<evidence type="ECO:0000313" key="2">
    <source>
        <dbReference type="EMBL" id="GGC41420.1"/>
    </source>
</evidence>
<evidence type="ECO:0000259" key="1">
    <source>
        <dbReference type="PROSITE" id="PS50983"/>
    </source>
</evidence>
<dbReference type="SUPFAM" id="SSF53807">
    <property type="entry name" value="Helical backbone' metal receptor"/>
    <property type="match status" value="1"/>
</dbReference>